<dbReference type="SUPFAM" id="SSF51905">
    <property type="entry name" value="FAD/NAD(P)-binding domain"/>
    <property type="match status" value="1"/>
</dbReference>
<dbReference type="Pfam" id="PF13454">
    <property type="entry name" value="NAD_binding_9"/>
    <property type="match status" value="1"/>
</dbReference>
<dbReference type="RefSeq" id="WP_137735439.1">
    <property type="nucleotide sequence ID" value="NZ_BJCL01000019.1"/>
</dbReference>
<sequence>MATQTDTAAGPAHLAIVGCGFTGTSALLQLVDRCPVQRITVFEASGDFGPGFPYRRDDSPAYLLNNTTDTLCLLPHNRQAFIAWLRGQGEAVEPKGHLPRRRYGDFLADAVAAVATLAAAKGITLERIPAEVTALDEPAEADGGGVRLHWAGGTLRADAVLLATGRCPGRDPIGPPPAGSGALLVADPVRDRTLDALPPDATVHVLGASLSAYDVVNRLFAPGTGCRFERGADGALQFIPGPNRRRVLLCSRSGRLKHLQSRQPMALQRRHFTRPALQALAADGALTLAALRRLVDAEARAHGVALDWPALLQPHAGCADAAAVNARAAALLDAAIADCVQGRNFLVDLGGDLQTLLWDLFAQRLLPPDEERRYRQSVESAVLGWTAPCPLPTAERLRALMRAGALQVRHGVHGVQWSDADAGWRIACAFGDEVARVLVNTTGALDRRVDSPAQPPLVRNLAAQGLLQAYRCGGAVADGAAVDLATGRATGSRHVYLAGMWLWGPGFFTSSAFMMARAVQTVLAGLYPGQVQPPATPAT</sequence>
<reference evidence="3" key="1">
    <citation type="submission" date="2019-03" db="EMBL/GenBank/DDBJ databases">
        <title>Aquabacterium pictum sp.nov., the first bacteriochlorophyll a-containing freshwater bacterium in the genus Aquabacterium of the class Betaproteobacteria.</title>
        <authorList>
            <person name="Hirose S."/>
            <person name="Tank M."/>
            <person name="Hara E."/>
            <person name="Tamaki H."/>
            <person name="Takaichi S."/>
            <person name="Haruta S."/>
            <person name="Hanada S."/>
        </authorList>
    </citation>
    <scope>NUCLEOTIDE SEQUENCE [LARGE SCALE GENOMIC DNA]</scope>
    <source>
        <strain evidence="3">W35</strain>
    </source>
</reference>
<organism evidence="2 3">
    <name type="scientific">Pseudaquabacterium pictum</name>
    <dbReference type="NCBI Taxonomy" id="2315236"/>
    <lineage>
        <taxon>Bacteria</taxon>
        <taxon>Pseudomonadati</taxon>
        <taxon>Pseudomonadota</taxon>
        <taxon>Betaproteobacteria</taxon>
        <taxon>Burkholderiales</taxon>
        <taxon>Sphaerotilaceae</taxon>
        <taxon>Pseudaquabacterium</taxon>
    </lineage>
</organism>
<dbReference type="InterPro" id="IPR036188">
    <property type="entry name" value="FAD/NAD-bd_sf"/>
</dbReference>
<dbReference type="InterPro" id="IPR038732">
    <property type="entry name" value="HpyO/CreE_NAD-binding"/>
</dbReference>
<comment type="caution">
    <text evidence="2">The sequence shown here is derived from an EMBL/GenBank/DDBJ whole genome shotgun (WGS) entry which is preliminary data.</text>
</comment>
<dbReference type="PANTHER" id="PTHR40254">
    <property type="entry name" value="BLR0577 PROTEIN"/>
    <property type="match status" value="1"/>
</dbReference>
<dbReference type="Gene3D" id="3.50.50.60">
    <property type="entry name" value="FAD/NAD(P)-binding domain"/>
    <property type="match status" value="1"/>
</dbReference>
<accession>A0A480B1J5</accession>
<dbReference type="InterPro" id="IPR052189">
    <property type="entry name" value="L-asp_N-monooxygenase_NS-form"/>
</dbReference>
<name>A0A480B1J5_9BURK</name>
<dbReference type="PANTHER" id="PTHR40254:SF1">
    <property type="entry name" value="BLR0577 PROTEIN"/>
    <property type="match status" value="1"/>
</dbReference>
<protein>
    <recommendedName>
        <fullName evidence="1">FAD-dependent urate hydroxylase HpyO/Asp monooxygenase CreE-like FAD/NAD(P)-binding domain-containing protein</fullName>
    </recommendedName>
</protein>
<evidence type="ECO:0000259" key="1">
    <source>
        <dbReference type="Pfam" id="PF13454"/>
    </source>
</evidence>
<feature type="domain" description="FAD-dependent urate hydroxylase HpyO/Asp monooxygenase CreE-like FAD/NAD(P)-binding" evidence="1">
    <location>
        <begin position="15"/>
        <end position="165"/>
    </location>
</feature>
<proteinExistence type="predicted"/>
<evidence type="ECO:0000313" key="2">
    <source>
        <dbReference type="EMBL" id="GCL65735.1"/>
    </source>
</evidence>
<dbReference type="EMBL" id="BJCL01000019">
    <property type="protein sequence ID" value="GCL65735.1"/>
    <property type="molecule type" value="Genomic_DNA"/>
</dbReference>
<dbReference type="AlphaFoldDB" id="A0A480B1J5"/>
<evidence type="ECO:0000313" key="3">
    <source>
        <dbReference type="Proteomes" id="UP000301751"/>
    </source>
</evidence>
<dbReference type="Proteomes" id="UP000301751">
    <property type="component" value="Unassembled WGS sequence"/>
</dbReference>
<gene>
    <name evidence="2" type="ORF">AQPW35_48160</name>
</gene>
<dbReference type="OrthoDB" id="101972at2"/>
<keyword evidence="3" id="KW-1185">Reference proteome</keyword>